<proteinExistence type="predicted"/>
<name>A0A9E8ZHN0_9CYAN</name>
<keyword evidence="2" id="KW-1185">Reference proteome</keyword>
<dbReference type="EMBL" id="CP113797">
    <property type="protein sequence ID" value="WAL61380.1"/>
    <property type="molecule type" value="Genomic_DNA"/>
</dbReference>
<gene>
    <name evidence="1" type="ORF">OXH18_05140</name>
</gene>
<dbReference type="KEGG" id="tsin:OXH18_05140"/>
<dbReference type="AlphaFoldDB" id="A0A9E8ZHN0"/>
<sequence>MQALLQQSHRLYQRLQPWLIFSLAVQTIAAFVEYLPNLVIVALIAVFTRYIIQFVKLVIAELGREDAYSWFYPEWVQPTNQLATFFW</sequence>
<evidence type="ECO:0000313" key="2">
    <source>
        <dbReference type="Proteomes" id="UP001163152"/>
    </source>
</evidence>
<dbReference type="RefSeq" id="WP_268611333.1">
    <property type="nucleotide sequence ID" value="NZ_CP113797.1"/>
</dbReference>
<protein>
    <submittedName>
        <fullName evidence="1">Uncharacterized protein</fullName>
    </submittedName>
</protein>
<organism evidence="1 2">
    <name type="scientific">Thermocoleostomius sinensis A174</name>
    <dbReference type="NCBI Taxonomy" id="2016057"/>
    <lineage>
        <taxon>Bacteria</taxon>
        <taxon>Bacillati</taxon>
        <taxon>Cyanobacteriota</taxon>
        <taxon>Cyanophyceae</taxon>
        <taxon>Oculatellales</taxon>
        <taxon>Oculatellaceae</taxon>
        <taxon>Thermocoleostomius</taxon>
    </lineage>
</organism>
<accession>A0A9E8ZHN0</accession>
<evidence type="ECO:0000313" key="1">
    <source>
        <dbReference type="EMBL" id="WAL61380.1"/>
    </source>
</evidence>
<dbReference type="Proteomes" id="UP001163152">
    <property type="component" value="Chromosome"/>
</dbReference>
<reference evidence="1" key="1">
    <citation type="submission" date="2022-12" db="EMBL/GenBank/DDBJ databases">
        <title>Polyphasic identification of a Novel Hot-Spring Cyanobacterium Ocullathermofonsia sinensis gen nov. sp. nov. and Genomic Insights on its Adaptations to the Thermal Habitat.</title>
        <authorList>
            <person name="Daroch M."/>
            <person name="Tang J."/>
            <person name="Jiang Y."/>
        </authorList>
    </citation>
    <scope>NUCLEOTIDE SEQUENCE</scope>
    <source>
        <strain evidence="1">PKUAC-SCTA174</strain>
    </source>
</reference>